<name>A0ABT2DR07_9BACI</name>
<dbReference type="RefSeq" id="WP_012295078.1">
    <property type="nucleotide sequence ID" value="NZ_JANTOO010000014.1"/>
</dbReference>
<sequence length="180" mass="21227">MNKEQLMQLIQEKFDEKDSILIEDLNELFLEENEPVRNQALLRALHNEQFEIDFEESIDKVIRDLAVQITQYIFRSGSIEDFHAGKYNFEDYENIPPNTPIEEISQLTQANIKTLNKELVDKIGFLLKLFSRADYLHLNTAINGYKHYGNDWDEPNVEEIESEHNDYVLLITGMNKFIEK</sequence>
<keyword evidence="2" id="KW-1185">Reference proteome</keyword>
<gene>
    <name evidence="1" type="ORF">NXZ79_14755</name>
</gene>
<dbReference type="Proteomes" id="UP001525021">
    <property type="component" value="Unassembled WGS sequence"/>
</dbReference>
<accession>A0ABT2DR07</accession>
<reference evidence="1 2" key="1">
    <citation type="submission" date="2022-08" db="EMBL/GenBank/DDBJ databases">
        <title>Lysinibacillus sequencing.</title>
        <authorList>
            <person name="Dunlap C."/>
        </authorList>
    </citation>
    <scope>NUCLEOTIDE SEQUENCE [LARGE SCALE GENOMIC DNA]</scope>
    <source>
        <strain evidence="1 2">PB211</strain>
    </source>
</reference>
<evidence type="ECO:0000313" key="2">
    <source>
        <dbReference type="Proteomes" id="UP001525021"/>
    </source>
</evidence>
<organism evidence="1 2">
    <name type="scientific">Lysinibacillus pinottii</name>
    <dbReference type="NCBI Taxonomy" id="2973932"/>
    <lineage>
        <taxon>Bacteria</taxon>
        <taxon>Bacillati</taxon>
        <taxon>Bacillota</taxon>
        <taxon>Bacilli</taxon>
        <taxon>Bacillales</taxon>
        <taxon>Bacillaceae</taxon>
        <taxon>Lysinibacillus</taxon>
    </lineage>
</organism>
<protein>
    <submittedName>
        <fullName evidence="1">Uncharacterized protein</fullName>
    </submittedName>
</protein>
<comment type="caution">
    <text evidence="1">The sequence shown here is derived from an EMBL/GenBank/DDBJ whole genome shotgun (WGS) entry which is preliminary data.</text>
</comment>
<dbReference type="EMBL" id="JANTOO010000014">
    <property type="protein sequence ID" value="MCS1397290.1"/>
    <property type="molecule type" value="Genomic_DNA"/>
</dbReference>
<proteinExistence type="predicted"/>
<evidence type="ECO:0000313" key="1">
    <source>
        <dbReference type="EMBL" id="MCS1397290.1"/>
    </source>
</evidence>